<dbReference type="EMBL" id="SHKR01000013">
    <property type="protein sequence ID" value="RZU13649.1"/>
    <property type="molecule type" value="Genomic_DNA"/>
</dbReference>
<dbReference type="InterPro" id="IPR002347">
    <property type="entry name" value="SDR_fam"/>
</dbReference>
<feature type="domain" description="Ketoreductase" evidence="4">
    <location>
        <begin position="5"/>
        <end position="192"/>
    </location>
</feature>
<keyword evidence="2" id="KW-0560">Oxidoreductase</keyword>
<dbReference type="PANTHER" id="PTHR43669">
    <property type="entry name" value="5-KETO-D-GLUCONATE 5-REDUCTASE"/>
    <property type="match status" value="1"/>
</dbReference>
<evidence type="ECO:0000256" key="3">
    <source>
        <dbReference type="RuleBase" id="RU000363"/>
    </source>
</evidence>
<gene>
    <name evidence="5" type="ORF">EV645_4500</name>
</gene>
<comment type="caution">
    <text evidence="5">The sequence shown here is derived from an EMBL/GenBank/DDBJ whole genome shotgun (WGS) entry which is preliminary data.</text>
</comment>
<dbReference type="RefSeq" id="WP_130445889.1">
    <property type="nucleotide sequence ID" value="NZ_SHKR01000013.1"/>
</dbReference>
<dbReference type="OrthoDB" id="9775296at2"/>
<dbReference type="SMART" id="SM00822">
    <property type="entry name" value="PKS_KR"/>
    <property type="match status" value="1"/>
</dbReference>
<evidence type="ECO:0000256" key="1">
    <source>
        <dbReference type="ARBA" id="ARBA00006484"/>
    </source>
</evidence>
<comment type="similarity">
    <text evidence="1 3">Belongs to the short-chain dehydrogenases/reductases (SDR) family.</text>
</comment>
<dbReference type="PRINTS" id="PR00080">
    <property type="entry name" value="SDRFAMILY"/>
</dbReference>
<organism evidence="5 6">
    <name type="scientific">Kribbella rubisoli</name>
    <dbReference type="NCBI Taxonomy" id="3075929"/>
    <lineage>
        <taxon>Bacteria</taxon>
        <taxon>Bacillati</taxon>
        <taxon>Actinomycetota</taxon>
        <taxon>Actinomycetes</taxon>
        <taxon>Propionibacteriales</taxon>
        <taxon>Kribbellaceae</taxon>
        <taxon>Kribbella</taxon>
    </lineage>
</organism>
<reference evidence="5 6" key="1">
    <citation type="journal article" date="2015" name="Stand. Genomic Sci.">
        <title>Genomic Encyclopedia of Bacterial and Archaeal Type Strains, Phase III: the genomes of soil and plant-associated and newly described type strains.</title>
        <authorList>
            <person name="Whitman W.B."/>
            <person name="Woyke T."/>
            <person name="Klenk H.P."/>
            <person name="Zhou Y."/>
            <person name="Lilburn T.G."/>
            <person name="Beck B.J."/>
            <person name="De Vos P."/>
            <person name="Vandamme P."/>
            <person name="Eisen J.A."/>
            <person name="Garrity G."/>
            <person name="Hugenholtz P."/>
            <person name="Kyrpides N.C."/>
        </authorList>
    </citation>
    <scope>NUCLEOTIDE SEQUENCE [LARGE SCALE GENOMIC DNA]</scope>
    <source>
        <strain evidence="5 6">VKM Ac-2540</strain>
    </source>
</reference>
<dbReference type="InterPro" id="IPR057326">
    <property type="entry name" value="KR_dom"/>
</dbReference>
<dbReference type="InterPro" id="IPR036291">
    <property type="entry name" value="NAD(P)-bd_dom_sf"/>
</dbReference>
<dbReference type="AlphaFoldDB" id="A0A4Q7WVQ1"/>
<dbReference type="Proteomes" id="UP000292027">
    <property type="component" value="Unassembled WGS sequence"/>
</dbReference>
<proteinExistence type="inferred from homology"/>
<accession>A0A4Q7WVQ1</accession>
<name>A0A4Q7WVQ1_9ACTN</name>
<dbReference type="Pfam" id="PF00106">
    <property type="entry name" value="adh_short"/>
    <property type="match status" value="1"/>
</dbReference>
<dbReference type="PANTHER" id="PTHR43669:SF3">
    <property type="entry name" value="ALCOHOL DEHYDROGENASE, PUTATIVE (AFU_ORTHOLOGUE AFUA_3G03445)-RELATED"/>
    <property type="match status" value="1"/>
</dbReference>
<evidence type="ECO:0000259" key="4">
    <source>
        <dbReference type="SMART" id="SM00822"/>
    </source>
</evidence>
<evidence type="ECO:0000313" key="5">
    <source>
        <dbReference type="EMBL" id="RZU13649.1"/>
    </source>
</evidence>
<dbReference type="PROSITE" id="PS00061">
    <property type="entry name" value="ADH_SHORT"/>
    <property type="match status" value="1"/>
</dbReference>
<dbReference type="CDD" id="cd05233">
    <property type="entry name" value="SDR_c"/>
    <property type="match status" value="1"/>
</dbReference>
<evidence type="ECO:0000313" key="6">
    <source>
        <dbReference type="Proteomes" id="UP000292027"/>
    </source>
</evidence>
<keyword evidence="6" id="KW-1185">Reference proteome</keyword>
<dbReference type="PRINTS" id="PR00081">
    <property type="entry name" value="GDHRDH"/>
</dbReference>
<sequence>MSTSRIALVTGAASGIGAAIATRLAADGASVALLARRRDRLEKVAAQIAEAGGTAFVVAADVTSEESVAEAAAQVQERFGDLDLLVNNAGLMSVVPFADGPMADWRRTVEVNLTGVITVTHAFLPALKRSAASRTTDLINVSSLAADRFNPGMAAYGASKAGVSHLTRTLRAELAGEGIRVTNLEPGMIDGTELADSFPADLRAMVDDLRGNLPAVPVSEVADLIAYVVSRPRDVNLPHLIIQPSKEI</sequence>
<dbReference type="SUPFAM" id="SSF51735">
    <property type="entry name" value="NAD(P)-binding Rossmann-fold domains"/>
    <property type="match status" value="1"/>
</dbReference>
<protein>
    <submittedName>
        <fullName evidence="5">NADP-dependent 3-hydroxy acid dehydrogenase YdfG</fullName>
    </submittedName>
</protein>
<dbReference type="Gene3D" id="3.40.50.720">
    <property type="entry name" value="NAD(P)-binding Rossmann-like Domain"/>
    <property type="match status" value="1"/>
</dbReference>
<dbReference type="GO" id="GO:0016616">
    <property type="term" value="F:oxidoreductase activity, acting on the CH-OH group of donors, NAD or NADP as acceptor"/>
    <property type="evidence" value="ECO:0007669"/>
    <property type="project" value="UniProtKB-ARBA"/>
</dbReference>
<dbReference type="FunFam" id="3.40.50.720:FF:000047">
    <property type="entry name" value="NADP-dependent L-serine/L-allo-threonine dehydrogenase"/>
    <property type="match status" value="1"/>
</dbReference>
<evidence type="ECO:0000256" key="2">
    <source>
        <dbReference type="ARBA" id="ARBA00023002"/>
    </source>
</evidence>
<dbReference type="InterPro" id="IPR020904">
    <property type="entry name" value="Sc_DH/Rdtase_CS"/>
</dbReference>